<dbReference type="Pfam" id="PF02321">
    <property type="entry name" value="OEP"/>
    <property type="match status" value="2"/>
</dbReference>
<dbReference type="GO" id="GO:1990281">
    <property type="term" value="C:efflux pump complex"/>
    <property type="evidence" value="ECO:0007669"/>
    <property type="project" value="TreeGrafter"/>
</dbReference>
<dbReference type="SUPFAM" id="SSF56954">
    <property type="entry name" value="Outer membrane efflux proteins (OEP)"/>
    <property type="match status" value="1"/>
</dbReference>
<protein>
    <recommendedName>
        <fullName evidence="12">Transporter</fullName>
    </recommendedName>
</protein>
<comment type="caution">
    <text evidence="10">The sequence shown here is derived from an EMBL/GenBank/DDBJ whole genome shotgun (WGS) entry which is preliminary data.</text>
</comment>
<keyword evidence="8" id="KW-0175">Coiled coil</keyword>
<evidence type="ECO:0000256" key="4">
    <source>
        <dbReference type="ARBA" id="ARBA00022452"/>
    </source>
</evidence>
<gene>
    <name evidence="10" type="ORF">LH29_16555</name>
</gene>
<keyword evidence="11" id="KW-1185">Reference proteome</keyword>
<evidence type="ECO:0000256" key="2">
    <source>
        <dbReference type="ARBA" id="ARBA00007613"/>
    </source>
</evidence>
<dbReference type="PANTHER" id="PTHR30026">
    <property type="entry name" value="OUTER MEMBRANE PROTEIN TOLC"/>
    <property type="match status" value="1"/>
</dbReference>
<organism evidence="10 11">
    <name type="scientific">Draconibacterium sediminis</name>
    <dbReference type="NCBI Taxonomy" id="1544798"/>
    <lineage>
        <taxon>Bacteria</taxon>
        <taxon>Pseudomonadati</taxon>
        <taxon>Bacteroidota</taxon>
        <taxon>Bacteroidia</taxon>
        <taxon>Marinilabiliales</taxon>
        <taxon>Prolixibacteraceae</taxon>
        <taxon>Draconibacterium</taxon>
    </lineage>
</organism>
<dbReference type="Gene3D" id="1.20.1600.10">
    <property type="entry name" value="Outer membrane efflux proteins (OEP)"/>
    <property type="match status" value="1"/>
</dbReference>
<accession>A0A0D8J881</accession>
<keyword evidence="9" id="KW-0732">Signal</keyword>
<keyword evidence="7" id="KW-0998">Cell outer membrane</keyword>
<evidence type="ECO:0000256" key="7">
    <source>
        <dbReference type="ARBA" id="ARBA00023237"/>
    </source>
</evidence>
<dbReference type="GO" id="GO:0009279">
    <property type="term" value="C:cell outer membrane"/>
    <property type="evidence" value="ECO:0007669"/>
    <property type="project" value="UniProtKB-SubCell"/>
</dbReference>
<evidence type="ECO:0000313" key="10">
    <source>
        <dbReference type="EMBL" id="KJF42999.1"/>
    </source>
</evidence>
<keyword evidence="6" id="KW-0472">Membrane</keyword>
<evidence type="ECO:0000256" key="3">
    <source>
        <dbReference type="ARBA" id="ARBA00022448"/>
    </source>
</evidence>
<evidence type="ECO:0000256" key="9">
    <source>
        <dbReference type="SAM" id="SignalP"/>
    </source>
</evidence>
<proteinExistence type="inferred from homology"/>
<keyword evidence="3" id="KW-0813">Transport</keyword>
<dbReference type="OrthoDB" id="940457at2"/>
<dbReference type="InterPro" id="IPR003423">
    <property type="entry name" value="OMP_efflux"/>
</dbReference>
<feature type="coiled-coil region" evidence="8">
    <location>
        <begin position="374"/>
        <end position="423"/>
    </location>
</feature>
<dbReference type="PATRIC" id="fig|1544798.3.peg.3478"/>
<evidence type="ECO:0000256" key="6">
    <source>
        <dbReference type="ARBA" id="ARBA00023136"/>
    </source>
</evidence>
<feature type="chain" id="PRO_5002331000" description="Transporter" evidence="9">
    <location>
        <begin position="28"/>
        <end position="498"/>
    </location>
</feature>
<keyword evidence="4" id="KW-1134">Transmembrane beta strand</keyword>
<evidence type="ECO:0000256" key="1">
    <source>
        <dbReference type="ARBA" id="ARBA00004442"/>
    </source>
</evidence>
<dbReference type="GO" id="GO:0015562">
    <property type="term" value="F:efflux transmembrane transporter activity"/>
    <property type="evidence" value="ECO:0007669"/>
    <property type="project" value="InterPro"/>
</dbReference>
<sequence>MKTKIKLMQKLAIALFLMAAATFAVQAQEALTLERALSIAETGSPDLKLSLLNLERYQKNLEAQRAALKSRFSLQVNPVNYSKQRRFDNRVSEWYTNENFETSTLFTVAQPILITDGTISLTNEFGWSSNNSSSSFTESEVFFNNLYLNLNQPLFTYNTLKLQLKELELNFENARISYAMQYLNLERRVTEFFYNVYMAQMNLSIAKDELANTQKSYDIIKNKVEAGLAAKEEEYQAELNLASAKSTLQNSEVTFENAKDQLKLYLGMDLFEDIMILADVSVNPVPVDLDKAIENGLESRMELRQREIDVETSQFDLIRTKAQNEFRGDMNLRFGITGDNNELGNIYQNPTKSPSVGISFNIPIFDWGERKARIAAAEAAIESQELNLNEEKKQIVVDIRQVYRNILNQLNQIELARQNERNAQLTYEINLERYENGDLTGMDLNLYQNQLSSQKVALSQALINYKIELLNLKIQSLYDFEKDEAIIPEELYVTDGQE</sequence>
<evidence type="ECO:0000256" key="8">
    <source>
        <dbReference type="SAM" id="Coils"/>
    </source>
</evidence>
<keyword evidence="5" id="KW-0812">Transmembrane</keyword>
<dbReference type="AlphaFoldDB" id="A0A0D8J881"/>
<dbReference type="STRING" id="1544798.LH29_16555"/>
<feature type="signal peptide" evidence="9">
    <location>
        <begin position="1"/>
        <end position="27"/>
    </location>
</feature>
<dbReference type="InterPro" id="IPR051906">
    <property type="entry name" value="TolC-like"/>
</dbReference>
<name>A0A0D8J881_9BACT</name>
<comment type="similarity">
    <text evidence="2">Belongs to the outer membrane factor (OMF) (TC 1.B.17) family.</text>
</comment>
<evidence type="ECO:0008006" key="12">
    <source>
        <dbReference type="Google" id="ProtNLM"/>
    </source>
</evidence>
<dbReference type="EMBL" id="JRHC01000004">
    <property type="protein sequence ID" value="KJF42999.1"/>
    <property type="molecule type" value="Genomic_DNA"/>
</dbReference>
<comment type="subcellular location">
    <subcellularLocation>
        <location evidence="1">Cell outer membrane</location>
    </subcellularLocation>
</comment>
<evidence type="ECO:0000256" key="5">
    <source>
        <dbReference type="ARBA" id="ARBA00022692"/>
    </source>
</evidence>
<evidence type="ECO:0000313" key="11">
    <source>
        <dbReference type="Proteomes" id="UP000032544"/>
    </source>
</evidence>
<dbReference type="GO" id="GO:0015288">
    <property type="term" value="F:porin activity"/>
    <property type="evidence" value="ECO:0007669"/>
    <property type="project" value="TreeGrafter"/>
</dbReference>
<reference evidence="10 11" key="1">
    <citation type="submission" date="2014-09" db="EMBL/GenBank/DDBJ databases">
        <title>Draft Genome Sequence of Draconibacterium sp. JN14CK-3.</title>
        <authorList>
            <person name="Dong C."/>
            <person name="Lai Q."/>
            <person name="Shao Z."/>
        </authorList>
    </citation>
    <scope>NUCLEOTIDE SEQUENCE [LARGE SCALE GENOMIC DNA]</scope>
    <source>
        <strain evidence="10 11">JN14CK-3</strain>
    </source>
</reference>
<dbReference type="PANTHER" id="PTHR30026:SF20">
    <property type="entry name" value="OUTER MEMBRANE PROTEIN TOLC"/>
    <property type="match status" value="1"/>
</dbReference>
<dbReference type="RefSeq" id="WP_045031526.1">
    <property type="nucleotide sequence ID" value="NZ_JRHC01000004.1"/>
</dbReference>
<dbReference type="Proteomes" id="UP000032544">
    <property type="component" value="Unassembled WGS sequence"/>
</dbReference>